<organism evidence="1 2">
    <name type="scientific">Faecalibacter bovis</name>
    <dbReference type="NCBI Taxonomy" id="2898187"/>
    <lineage>
        <taxon>Bacteria</taxon>
        <taxon>Pseudomonadati</taxon>
        <taxon>Bacteroidota</taxon>
        <taxon>Flavobacteriia</taxon>
        <taxon>Flavobacteriales</taxon>
        <taxon>Weeksellaceae</taxon>
        <taxon>Faecalibacter</taxon>
    </lineage>
</organism>
<evidence type="ECO:0008006" key="3">
    <source>
        <dbReference type="Google" id="ProtNLM"/>
    </source>
</evidence>
<dbReference type="Proteomes" id="UP000672011">
    <property type="component" value="Chromosome"/>
</dbReference>
<sequence>MEKNPHHNTMKTFQQIIVEIDKIKLALENLDVHSMDLVLMEEREVLELLKISRSTLFNYREKKIIKAYNFFGRNIYFKHEIYKVIINQLLH</sequence>
<dbReference type="EMBL" id="CP072842">
    <property type="protein sequence ID" value="QTV06617.1"/>
    <property type="molecule type" value="Genomic_DNA"/>
</dbReference>
<evidence type="ECO:0000313" key="2">
    <source>
        <dbReference type="Proteomes" id="UP000672011"/>
    </source>
</evidence>
<reference evidence="1 2" key="1">
    <citation type="journal article" date="2021" name="Int. J. Syst. Evol. Microbiol.">
        <title>Faecalibacter bovis sp. nov., isolated from cow faeces.</title>
        <authorList>
            <person name="Li F."/>
            <person name="Zhao W."/>
            <person name="Hong Q."/>
            <person name="Shao Q."/>
            <person name="Song J."/>
            <person name="Yang S."/>
        </authorList>
    </citation>
    <scope>NUCLEOTIDE SEQUENCE [LARGE SCALE GENOMIC DNA]</scope>
    <source>
        <strain evidence="1 2">ZY171143</strain>
    </source>
</reference>
<gene>
    <name evidence="1" type="ORF">J9309_04650</name>
</gene>
<proteinExistence type="predicted"/>
<reference evidence="2" key="2">
    <citation type="submission" date="2021-04" db="EMBL/GenBank/DDBJ databases">
        <title>Taxonomy of Flavobacteriaceae bacterium ZY171143.</title>
        <authorList>
            <person name="Li F."/>
        </authorList>
    </citation>
    <scope>NUCLEOTIDE SEQUENCE [LARGE SCALE GENOMIC DNA]</scope>
    <source>
        <strain evidence="2">ZY171143</strain>
    </source>
</reference>
<name>A0ABX7XFM3_9FLAO</name>
<keyword evidence="2" id="KW-1185">Reference proteome</keyword>
<accession>A0ABX7XFM3</accession>
<evidence type="ECO:0000313" key="1">
    <source>
        <dbReference type="EMBL" id="QTV06617.1"/>
    </source>
</evidence>
<dbReference type="RefSeq" id="WP_230477377.1">
    <property type="nucleotide sequence ID" value="NZ_CP072842.1"/>
</dbReference>
<protein>
    <recommendedName>
        <fullName evidence="3">DNA-binding protein</fullName>
    </recommendedName>
</protein>